<dbReference type="Pfam" id="PF07944">
    <property type="entry name" value="Beta-AFase-like_GH127_cat"/>
    <property type="match status" value="1"/>
</dbReference>
<dbReference type="GeneID" id="78178834"/>
<accession>A0ABV1H0P1</accession>
<dbReference type="InterPro" id="IPR008979">
    <property type="entry name" value="Galactose-bd-like_sf"/>
</dbReference>
<dbReference type="InterPro" id="IPR049046">
    <property type="entry name" value="Beta-AFase-like_GH127_middle"/>
</dbReference>
<gene>
    <name evidence="4" type="ORF">WMO46_14930</name>
</gene>
<dbReference type="EMBL" id="JBBMFL010000026">
    <property type="protein sequence ID" value="MEQ2546238.1"/>
    <property type="molecule type" value="Genomic_DNA"/>
</dbReference>
<dbReference type="Proteomes" id="UP001460202">
    <property type="component" value="Unassembled WGS sequence"/>
</dbReference>
<evidence type="ECO:0000313" key="4">
    <source>
        <dbReference type="EMBL" id="MEQ2546238.1"/>
    </source>
</evidence>
<proteinExistence type="predicted"/>
<dbReference type="PANTHER" id="PTHR31151:SF0">
    <property type="entry name" value="PROLINE-TRNA LIGASE (DUF1680)"/>
    <property type="match status" value="1"/>
</dbReference>
<dbReference type="SUPFAM" id="SSF49785">
    <property type="entry name" value="Galactose-binding domain-like"/>
    <property type="match status" value="1"/>
</dbReference>
<dbReference type="InterPro" id="IPR012878">
    <property type="entry name" value="Beta-AFase-like_GH127_cat"/>
</dbReference>
<feature type="domain" description="Non-reducing end beta-L-arabinofuranosidase-like GH127 middle" evidence="3">
    <location>
        <begin position="600"/>
        <end position="698"/>
    </location>
</feature>
<sequence length="794" mass="90033">MKKTMLLICAALLAGAVCTTAPAQEVSDLKGGPMGVERIAKLANYSVYSSVPADSPTDTCWMQVDLGRSYPIDQVKLYPVIWDWWLAVWRPRFPVRFKLEAADNEAFVNPRLISDQTAQDYEVTIVDKVDSYAPSEPVSGRYVRLTVTKLPEFQKKYSFDLWRFEVISGGKDIAEGRTLSDSGRGYLGKHQLLRAPRPMGELAVLDCPENVTSPDSWRPVKAELRVPHKGVRVGGLFGEVMDRNAHYLLTSFTVNDMLRDFRIRAGKPVSEKKDRDIDIEWLKYLPGSVAGRFLMGTGNQLRWKDDPELRKRMNQIVDGIEECAEPNGYLVGYPENEILVFEYGGYCRSWVSQGLLEAAIAGNTKAYPMLRKFYDWFNTCPYLPELVRRGAFGRQGIIPSTRLYHTPVGKPLDIQVAQRYYQENFWMDQLADRDVDAIWKIPYDRPHCYLIVTLNAYMDMYMATGEERYLEAVLGGWDIYHDYFQHTGGSISICEKLEYPPKSYLLRLGTGELCGNSFWSFLNQQLHAVFPDEEKYANEIEKSIYNVGIANQTQDGSIIYHAMLVGHKNRGENHNTCCEGQGTRWFGALPEFIYSIADDGIYVNLFNESTIEWTQSDGNEMSVRMQTAFPENPEVKLTVSPGNGKAYSNIRLRVPQWADAPMEVTVNGKRVGTGRPGSYLALKRTWKKGDVIAFTLPIGFRLTKYNGTAEGFKGTEAYALEYGPLLMAAMSPSEEKGFLDIPVSPSELPSKLKPENNDPLRFKVECSEAGIEYVPYYRIADENFTCYPFLKKAE</sequence>
<dbReference type="PANTHER" id="PTHR31151">
    <property type="entry name" value="PROLINE-TRNA LIGASE (DUF1680)"/>
    <property type="match status" value="1"/>
</dbReference>
<dbReference type="InterPro" id="IPR008928">
    <property type="entry name" value="6-hairpin_glycosidase_sf"/>
</dbReference>
<organism evidence="4 5">
    <name type="scientific">Alistipes intestinihominis</name>
    <dbReference type="NCBI Taxonomy" id="3133172"/>
    <lineage>
        <taxon>Bacteria</taxon>
        <taxon>Pseudomonadati</taxon>
        <taxon>Bacteroidota</taxon>
        <taxon>Bacteroidia</taxon>
        <taxon>Bacteroidales</taxon>
        <taxon>Rikenellaceae</taxon>
        <taxon>Alistipes</taxon>
    </lineage>
</organism>
<keyword evidence="5" id="KW-1185">Reference proteome</keyword>
<name>A0ABV1H0P1_9BACT</name>
<comment type="caution">
    <text evidence="4">The sequence shown here is derived from an EMBL/GenBank/DDBJ whole genome shotgun (WGS) entry which is preliminary data.</text>
</comment>
<keyword evidence="1" id="KW-0732">Signal</keyword>
<reference evidence="4 5" key="1">
    <citation type="submission" date="2024-03" db="EMBL/GenBank/DDBJ databases">
        <title>Human intestinal bacterial collection.</title>
        <authorList>
            <person name="Pauvert C."/>
            <person name="Hitch T.C.A."/>
            <person name="Clavel T."/>
        </authorList>
    </citation>
    <scope>NUCLEOTIDE SEQUENCE [LARGE SCALE GENOMIC DNA]</scope>
    <source>
        <strain evidence="4 5">CLA-KB-H122</strain>
    </source>
</reference>
<dbReference type="Gene3D" id="2.60.120.260">
    <property type="entry name" value="Galactose-binding domain-like"/>
    <property type="match status" value="1"/>
</dbReference>
<dbReference type="Pfam" id="PF20736">
    <property type="entry name" value="Glyco_hydro127M"/>
    <property type="match status" value="1"/>
</dbReference>
<protein>
    <submittedName>
        <fullName evidence="4">Beta-L-arabinofuranosidase domain-containing protein</fullName>
    </submittedName>
</protein>
<evidence type="ECO:0000313" key="5">
    <source>
        <dbReference type="Proteomes" id="UP001460202"/>
    </source>
</evidence>
<evidence type="ECO:0000259" key="2">
    <source>
        <dbReference type="Pfam" id="PF07944"/>
    </source>
</evidence>
<feature type="chain" id="PRO_5045924327" evidence="1">
    <location>
        <begin position="24"/>
        <end position="794"/>
    </location>
</feature>
<feature type="signal peptide" evidence="1">
    <location>
        <begin position="1"/>
        <end position="23"/>
    </location>
</feature>
<evidence type="ECO:0000259" key="3">
    <source>
        <dbReference type="Pfam" id="PF20736"/>
    </source>
</evidence>
<feature type="domain" description="Non-reducing end beta-L-arabinofuranosidase-like GH127 catalytic" evidence="2">
    <location>
        <begin position="231"/>
        <end position="586"/>
    </location>
</feature>
<evidence type="ECO:0000256" key="1">
    <source>
        <dbReference type="SAM" id="SignalP"/>
    </source>
</evidence>
<dbReference type="SUPFAM" id="SSF48208">
    <property type="entry name" value="Six-hairpin glycosidases"/>
    <property type="match status" value="1"/>
</dbReference>
<dbReference type="RefSeq" id="WP_129650405.1">
    <property type="nucleotide sequence ID" value="NZ_JBBMFL010000026.1"/>
</dbReference>